<dbReference type="PROSITE" id="PS50234">
    <property type="entry name" value="VWFA"/>
    <property type="match status" value="1"/>
</dbReference>
<dbReference type="SUPFAM" id="SSF53300">
    <property type="entry name" value="vWA-like"/>
    <property type="match status" value="1"/>
</dbReference>
<evidence type="ECO:0000259" key="5">
    <source>
        <dbReference type="PROSITE" id="PS50234"/>
    </source>
</evidence>
<accession>A0A4V2PU60</accession>
<dbReference type="PANTHER" id="PTHR47763">
    <property type="entry name" value="ALPHA-PROTEIN KINASE VWKA"/>
    <property type="match status" value="1"/>
</dbReference>
<feature type="compositionally biased region" description="Basic and acidic residues" evidence="4">
    <location>
        <begin position="376"/>
        <end position="390"/>
    </location>
</feature>
<name>A0A4V2PU60_9FLAO</name>
<comment type="caution">
    <text evidence="6">The sequence shown here is derived from an EMBL/GenBank/DDBJ whole genome shotgun (WGS) entry which is preliminary data.</text>
</comment>
<evidence type="ECO:0000256" key="1">
    <source>
        <dbReference type="ARBA" id="ARBA00004613"/>
    </source>
</evidence>
<evidence type="ECO:0000256" key="3">
    <source>
        <dbReference type="ARBA" id="ARBA00022729"/>
    </source>
</evidence>
<sequence length="390" mass="43809">MKLKTQISIIVLTILLFNCRNTNEVQALNHNPNKPLVKSADRHPTKNAEIVFCLDATGSMGGLIGTAKEKIWDIVSELAQDGDIDTLRMGMVFYRDKGDAFITKRIDLTTDLDEAYTELLDINAAGGGDSPESVNQALHESITRMQWSSDKKTYRTIFVVGDCPPHMDYQDDVKYTESCKLAAKKGITINTIKLGNACREAIPHFKSMAACTNGEFLMLDQNAQDYVVATPYDDDINRLSRNIDDTRMYYGDKKLREANYSKKAMSMAVYDSGSTTANSARAEYKQSKAGQKVAYGSQEIISDYDNGKLKLNEIENDKLPENLKGKSLEEKERLVKAMSNKRKADNQKLKELLKKKRDYLKQKASEGSSQPSFSKEVLEVMKKQARKTDS</sequence>
<dbReference type="InterPro" id="IPR002035">
    <property type="entry name" value="VWF_A"/>
</dbReference>
<dbReference type="Proteomes" id="UP000295714">
    <property type="component" value="Unassembled WGS sequence"/>
</dbReference>
<feature type="region of interest" description="Disordered" evidence="4">
    <location>
        <begin position="360"/>
        <end position="390"/>
    </location>
</feature>
<evidence type="ECO:0000256" key="2">
    <source>
        <dbReference type="ARBA" id="ARBA00022525"/>
    </source>
</evidence>
<keyword evidence="2" id="KW-0964">Secreted</keyword>
<comment type="subcellular location">
    <subcellularLocation>
        <location evidence="1">Secreted</location>
    </subcellularLocation>
</comment>
<protein>
    <submittedName>
        <fullName evidence="6">Mg-chelatase subunit ChlD</fullName>
    </submittedName>
</protein>
<evidence type="ECO:0000313" key="7">
    <source>
        <dbReference type="Proteomes" id="UP000295714"/>
    </source>
</evidence>
<dbReference type="OrthoDB" id="9805121at2"/>
<dbReference type="EMBL" id="SMGI01000001">
    <property type="protein sequence ID" value="TCK69211.1"/>
    <property type="molecule type" value="Genomic_DNA"/>
</dbReference>
<evidence type="ECO:0000256" key="4">
    <source>
        <dbReference type="SAM" id="MobiDB-lite"/>
    </source>
</evidence>
<dbReference type="InterPro" id="IPR056861">
    <property type="entry name" value="HMCN1-like_VWA"/>
</dbReference>
<dbReference type="GO" id="GO:0004674">
    <property type="term" value="F:protein serine/threonine kinase activity"/>
    <property type="evidence" value="ECO:0007669"/>
    <property type="project" value="TreeGrafter"/>
</dbReference>
<dbReference type="CDD" id="cd00198">
    <property type="entry name" value="vWFA"/>
    <property type="match status" value="1"/>
</dbReference>
<dbReference type="AlphaFoldDB" id="A0A4V2PU60"/>
<reference evidence="6 7" key="1">
    <citation type="journal article" date="2015" name="Stand. Genomic Sci.">
        <title>Genomic Encyclopedia of Bacterial and Archaeal Type Strains, Phase III: the genomes of soil and plant-associated and newly described type strains.</title>
        <authorList>
            <person name="Whitman W.B."/>
            <person name="Woyke T."/>
            <person name="Klenk H.P."/>
            <person name="Zhou Y."/>
            <person name="Lilburn T.G."/>
            <person name="Beck B.J."/>
            <person name="De Vos P."/>
            <person name="Vandamme P."/>
            <person name="Eisen J.A."/>
            <person name="Garrity G."/>
            <person name="Hugenholtz P."/>
            <person name="Kyrpides N.C."/>
        </authorList>
    </citation>
    <scope>NUCLEOTIDE SEQUENCE [LARGE SCALE GENOMIC DNA]</scope>
    <source>
        <strain evidence="6 7">CECT 8445</strain>
    </source>
</reference>
<keyword evidence="7" id="KW-1185">Reference proteome</keyword>
<dbReference type="InterPro" id="IPR036465">
    <property type="entry name" value="vWFA_dom_sf"/>
</dbReference>
<organism evidence="6 7">
    <name type="scientific">Winogradskyella wandonensis</name>
    <dbReference type="NCBI Taxonomy" id="1442586"/>
    <lineage>
        <taxon>Bacteria</taxon>
        <taxon>Pseudomonadati</taxon>
        <taxon>Bacteroidota</taxon>
        <taxon>Flavobacteriia</taxon>
        <taxon>Flavobacteriales</taxon>
        <taxon>Flavobacteriaceae</taxon>
        <taxon>Winogradskyella</taxon>
    </lineage>
</organism>
<dbReference type="PANTHER" id="PTHR47763:SF1">
    <property type="entry name" value="DUF659 DOMAIN-CONTAINING PROTEIN"/>
    <property type="match status" value="1"/>
</dbReference>
<dbReference type="RefSeq" id="WP_132703644.1">
    <property type="nucleotide sequence ID" value="NZ_SMGI01000001.1"/>
</dbReference>
<feature type="domain" description="VWFA" evidence="5">
    <location>
        <begin position="49"/>
        <end position="243"/>
    </location>
</feature>
<gene>
    <name evidence="6" type="ORF">DFQ05_0731</name>
</gene>
<dbReference type="GO" id="GO:0005737">
    <property type="term" value="C:cytoplasm"/>
    <property type="evidence" value="ECO:0007669"/>
    <property type="project" value="TreeGrafter"/>
</dbReference>
<proteinExistence type="predicted"/>
<dbReference type="Gene3D" id="3.40.50.410">
    <property type="entry name" value="von Willebrand factor, type A domain"/>
    <property type="match status" value="1"/>
</dbReference>
<evidence type="ECO:0000313" key="6">
    <source>
        <dbReference type="EMBL" id="TCK69211.1"/>
    </source>
</evidence>
<dbReference type="Pfam" id="PF25106">
    <property type="entry name" value="VWA_4"/>
    <property type="match status" value="1"/>
</dbReference>
<keyword evidence="3" id="KW-0732">Signal</keyword>
<dbReference type="InterPro" id="IPR052969">
    <property type="entry name" value="Thr-specific_kinase-like"/>
</dbReference>